<organism evidence="1 2">
    <name type="scientific">Conchiformibius kuhniae</name>
    <dbReference type="NCBI Taxonomy" id="211502"/>
    <lineage>
        <taxon>Bacteria</taxon>
        <taxon>Pseudomonadati</taxon>
        <taxon>Pseudomonadota</taxon>
        <taxon>Betaproteobacteria</taxon>
        <taxon>Neisseriales</taxon>
        <taxon>Neisseriaceae</taxon>
        <taxon>Conchiformibius</taxon>
    </lineage>
</organism>
<evidence type="ECO:0000313" key="1">
    <source>
        <dbReference type="EMBL" id="UOP04300.1"/>
    </source>
</evidence>
<dbReference type="Proteomes" id="UP000831534">
    <property type="component" value="Chromosome"/>
</dbReference>
<keyword evidence="2" id="KW-1185">Reference proteome</keyword>
<evidence type="ECO:0000313" key="2">
    <source>
        <dbReference type="Proteomes" id="UP000831534"/>
    </source>
</evidence>
<name>A0A8T9MQW1_9NEIS</name>
<gene>
    <name evidence="1" type="ORF">LVJ77_07925</name>
</gene>
<reference evidence="1" key="2">
    <citation type="journal article" date="2022" name="Res Sq">
        <title>Evolution of multicellular longitudinally dividing oral cavity symbionts (Neisseriaceae).</title>
        <authorList>
            <person name="Nyongesa S."/>
            <person name="Weber P."/>
            <person name="Bernet E."/>
            <person name="Pullido F."/>
            <person name="Nieckarz M."/>
            <person name="Delaby M."/>
            <person name="Nieves C."/>
            <person name="Viehboeck T."/>
            <person name="Krause N."/>
            <person name="Rivera-Millot A."/>
            <person name="Nakamura A."/>
            <person name="Vischer N."/>
            <person name="VanNieuwenhze M."/>
            <person name="Brun Y."/>
            <person name="Cava F."/>
            <person name="Bulgheresi S."/>
            <person name="Veyrier F."/>
        </authorList>
    </citation>
    <scope>NUCLEOTIDE SEQUENCE</scope>
    <source>
        <strain evidence="1">17694</strain>
    </source>
</reference>
<sequence>MCCTRTAAQNAVRVPLIGHCCPSNLACTACRTRNRMTAETSVPPSGMAARLYAPVRQCGVHMPVKSKHWICLHFCPTFGGLARQAAPPCPDDGAFRFPPPRWLGIINTIKIIIN</sequence>
<accession>A0A8T9MQW1</accession>
<proteinExistence type="predicted"/>
<dbReference type="AlphaFoldDB" id="A0A8T9MQW1"/>
<reference evidence="1" key="1">
    <citation type="submission" date="2021-12" db="EMBL/GenBank/DDBJ databases">
        <authorList>
            <person name="Veyrier F.J."/>
        </authorList>
    </citation>
    <scope>NUCLEOTIDE SEQUENCE</scope>
    <source>
        <strain evidence="1">17694</strain>
    </source>
</reference>
<protein>
    <submittedName>
        <fullName evidence="1">Uncharacterized protein</fullName>
    </submittedName>
</protein>
<dbReference type="EMBL" id="CP091521">
    <property type="protein sequence ID" value="UOP04300.1"/>
    <property type="molecule type" value="Genomic_DNA"/>
</dbReference>